<protein>
    <submittedName>
        <fullName evidence="1">Uncharacterized protein</fullName>
    </submittedName>
</protein>
<evidence type="ECO:0000313" key="1">
    <source>
        <dbReference type="EMBL" id="EQB50877.1"/>
    </source>
</evidence>
<proteinExistence type="predicted"/>
<dbReference type="AlphaFoldDB" id="T0K5X3"/>
<evidence type="ECO:0000313" key="2">
    <source>
        <dbReference type="Proteomes" id="UP000015530"/>
    </source>
</evidence>
<dbReference type="HOGENOM" id="CLU_3430930_0_0_1"/>
<accession>T0K5X3</accession>
<name>T0K5X3_COLGC</name>
<comment type="caution">
    <text evidence="1">The sequence shown here is derived from an EMBL/GenBank/DDBJ whole genome shotgun (WGS) entry which is preliminary data.</text>
</comment>
<dbReference type="Proteomes" id="UP000015530">
    <property type="component" value="Unassembled WGS sequence"/>
</dbReference>
<gene>
    <name evidence="1" type="ORF">CGLO_09638</name>
</gene>
<sequence>MNIGMMLGSSMGGKAHIL</sequence>
<reference evidence="2" key="1">
    <citation type="journal article" date="2013" name="Mol. Plant Microbe Interact.">
        <title>Global aspects of pacC regulation of pathogenicity genes in Colletotrichum gloeosporioides as revealed by transcriptome analysis.</title>
        <authorList>
            <person name="Alkan N."/>
            <person name="Meng X."/>
            <person name="Friedlander G."/>
            <person name="Reuveni E."/>
            <person name="Sukno S."/>
            <person name="Sherman A."/>
            <person name="Thon M."/>
            <person name="Fluhr R."/>
            <person name="Prusky D."/>
        </authorList>
    </citation>
    <scope>NUCLEOTIDE SEQUENCE [LARGE SCALE GENOMIC DNA]</scope>
    <source>
        <strain evidence="2">Cg-14</strain>
    </source>
</reference>
<dbReference type="EMBL" id="AMYD01001937">
    <property type="protein sequence ID" value="EQB50877.1"/>
    <property type="molecule type" value="Genomic_DNA"/>
</dbReference>
<organism evidence="1 2">
    <name type="scientific">Colletotrichum gloeosporioides (strain Cg-14)</name>
    <name type="common">Anthracnose fungus</name>
    <name type="synonym">Glomerella cingulata</name>
    <dbReference type="NCBI Taxonomy" id="1237896"/>
    <lineage>
        <taxon>Eukaryota</taxon>
        <taxon>Fungi</taxon>
        <taxon>Dikarya</taxon>
        <taxon>Ascomycota</taxon>
        <taxon>Pezizomycotina</taxon>
        <taxon>Sordariomycetes</taxon>
        <taxon>Hypocreomycetidae</taxon>
        <taxon>Glomerellales</taxon>
        <taxon>Glomerellaceae</taxon>
        <taxon>Colletotrichum</taxon>
        <taxon>Colletotrichum gloeosporioides species complex</taxon>
    </lineage>
</organism>